<dbReference type="RefSeq" id="WP_106395553.1">
    <property type="nucleotide sequence ID" value="NZ_PVNK01000278.1"/>
</dbReference>
<evidence type="ECO:0000256" key="1">
    <source>
        <dbReference type="ARBA" id="ARBA00000385"/>
    </source>
</evidence>
<dbReference type="EC" id="5.4.99.25" evidence="5"/>
<accession>A0A2S9XCJ8</accession>
<comment type="catalytic activity">
    <reaction evidence="1 5">
        <text>uridine(55) in tRNA = pseudouridine(55) in tRNA</text>
        <dbReference type="Rhea" id="RHEA:42532"/>
        <dbReference type="Rhea" id="RHEA-COMP:10101"/>
        <dbReference type="Rhea" id="RHEA-COMP:10102"/>
        <dbReference type="ChEBI" id="CHEBI:65314"/>
        <dbReference type="ChEBI" id="CHEBI:65315"/>
        <dbReference type="EC" id="5.4.99.25"/>
    </reaction>
</comment>
<dbReference type="GO" id="GO:0160148">
    <property type="term" value="F:tRNA pseudouridine(55) synthase activity"/>
    <property type="evidence" value="ECO:0007669"/>
    <property type="project" value="UniProtKB-EC"/>
</dbReference>
<proteinExistence type="inferred from homology"/>
<dbReference type="PANTHER" id="PTHR13767:SF2">
    <property type="entry name" value="PSEUDOURIDYLATE SYNTHASE TRUB1"/>
    <property type="match status" value="1"/>
</dbReference>
<feature type="domain" description="Pseudouridine synthase II N-terminal" evidence="7">
    <location>
        <begin position="37"/>
        <end position="189"/>
    </location>
</feature>
<dbReference type="InterPro" id="IPR002501">
    <property type="entry name" value="PsdUridine_synth_N"/>
</dbReference>
<evidence type="ECO:0000313" key="8">
    <source>
        <dbReference type="EMBL" id="PRP90582.1"/>
    </source>
</evidence>
<dbReference type="GO" id="GO:1990481">
    <property type="term" value="P:mRNA pseudouridine synthesis"/>
    <property type="evidence" value="ECO:0007669"/>
    <property type="project" value="TreeGrafter"/>
</dbReference>
<comment type="caution">
    <text evidence="8">The sequence shown here is derived from an EMBL/GenBank/DDBJ whole genome shotgun (WGS) entry which is preliminary data.</text>
</comment>
<evidence type="ECO:0000256" key="6">
    <source>
        <dbReference type="SAM" id="MobiDB-lite"/>
    </source>
</evidence>
<keyword evidence="3 5" id="KW-0819">tRNA processing</keyword>
<keyword evidence="4 5" id="KW-0413">Isomerase</keyword>
<evidence type="ECO:0000256" key="2">
    <source>
        <dbReference type="ARBA" id="ARBA00005642"/>
    </source>
</evidence>
<dbReference type="GO" id="GO:0031119">
    <property type="term" value="P:tRNA pseudouridine synthesis"/>
    <property type="evidence" value="ECO:0007669"/>
    <property type="project" value="UniProtKB-UniRule"/>
</dbReference>
<dbReference type="GO" id="GO:0003723">
    <property type="term" value="F:RNA binding"/>
    <property type="evidence" value="ECO:0007669"/>
    <property type="project" value="InterPro"/>
</dbReference>
<evidence type="ECO:0000256" key="4">
    <source>
        <dbReference type="ARBA" id="ARBA00023235"/>
    </source>
</evidence>
<dbReference type="NCBIfam" id="TIGR00431">
    <property type="entry name" value="TruB"/>
    <property type="match status" value="1"/>
</dbReference>
<comment type="function">
    <text evidence="5">Responsible for synthesis of pseudouridine from uracil-55 in the psi GC loop of transfer RNAs.</text>
</comment>
<dbReference type="PANTHER" id="PTHR13767">
    <property type="entry name" value="TRNA-PSEUDOURIDINE SYNTHASE"/>
    <property type="match status" value="1"/>
</dbReference>
<dbReference type="SUPFAM" id="SSF55120">
    <property type="entry name" value="Pseudouridine synthase"/>
    <property type="match status" value="1"/>
</dbReference>
<dbReference type="InterPro" id="IPR014780">
    <property type="entry name" value="tRNA_psdUridine_synth_TruB"/>
</dbReference>
<comment type="similarity">
    <text evidence="2 5">Belongs to the pseudouridine synthase TruB family. Type 1 subfamily.</text>
</comment>
<dbReference type="Proteomes" id="UP000237968">
    <property type="component" value="Unassembled WGS sequence"/>
</dbReference>
<feature type="active site" description="Nucleophile" evidence="5">
    <location>
        <position position="52"/>
    </location>
</feature>
<dbReference type="OrthoDB" id="9802309at2"/>
<dbReference type="AlphaFoldDB" id="A0A2S9XCJ8"/>
<dbReference type="Pfam" id="PF01509">
    <property type="entry name" value="TruB_N"/>
    <property type="match status" value="1"/>
</dbReference>
<evidence type="ECO:0000313" key="9">
    <source>
        <dbReference type="Proteomes" id="UP000237968"/>
    </source>
</evidence>
<dbReference type="CDD" id="cd02573">
    <property type="entry name" value="PseudoU_synth_EcTruB"/>
    <property type="match status" value="1"/>
</dbReference>
<keyword evidence="9" id="KW-1185">Reference proteome</keyword>
<dbReference type="Gene3D" id="3.30.2350.10">
    <property type="entry name" value="Pseudouridine synthase"/>
    <property type="match status" value="1"/>
</dbReference>
<protein>
    <recommendedName>
        <fullName evidence="5">tRNA pseudouridine synthase B</fullName>
        <ecNumber evidence="5">5.4.99.25</ecNumber>
    </recommendedName>
    <alternativeName>
        <fullName evidence="5">tRNA pseudouridine(55) synthase</fullName>
        <shortName evidence="5">Psi55 synthase</shortName>
    </alternativeName>
    <alternativeName>
        <fullName evidence="5">tRNA pseudouridylate synthase</fullName>
    </alternativeName>
    <alternativeName>
        <fullName evidence="5">tRNA-uridine isomerase</fullName>
    </alternativeName>
</protein>
<feature type="region of interest" description="Disordered" evidence="6">
    <location>
        <begin position="242"/>
        <end position="266"/>
    </location>
</feature>
<dbReference type="HAMAP" id="MF_01080">
    <property type="entry name" value="TruB_bact"/>
    <property type="match status" value="1"/>
</dbReference>
<sequence>MGRGRGRGRRRQSGAFGVLLVDKPAGPTSHDVVGWVRWALGERTVGHCGTLDPPASGLLVICVGEATKLVEHLTAVDKRYRARFVIGRSTTTADAEGEIVAEAAVPPDLEARALEALRGLIGPLELRPPAYSAVKIQGRRAHELARAGEDPALPPRSMAVHELVVEAHGRDGASLWIDAELTVAKGSYVRSLAEELGRRLGLPAHLGSLRRLACGPLGVDDPRVVGGLNAVLLAASEGRPPKWRVELPGERDPGDGASGEPDHDPRRHAAAELRARMSDPWQRLDFEVSELPSEGAHEPLITRLIQGQRLGADEQTCAVLGLARREGPCALVDRAAGRMIILQREPSERGRLRLAPSRVLRFEPELATSH</sequence>
<evidence type="ECO:0000259" key="7">
    <source>
        <dbReference type="Pfam" id="PF01509"/>
    </source>
</evidence>
<reference evidence="8 9" key="1">
    <citation type="submission" date="2018-03" db="EMBL/GenBank/DDBJ databases">
        <title>Draft Genome Sequences of the Obligatory Marine Myxobacteria Enhygromyxa salina SWB005.</title>
        <authorList>
            <person name="Poehlein A."/>
            <person name="Moghaddam J.A."/>
            <person name="Harms H."/>
            <person name="Alanjari M."/>
            <person name="Koenig G.M."/>
            <person name="Daniel R."/>
            <person name="Schaeberle T.F."/>
        </authorList>
    </citation>
    <scope>NUCLEOTIDE SEQUENCE [LARGE SCALE GENOMIC DNA]</scope>
    <source>
        <strain evidence="8 9">SWB005</strain>
    </source>
</reference>
<evidence type="ECO:0000256" key="3">
    <source>
        <dbReference type="ARBA" id="ARBA00022694"/>
    </source>
</evidence>
<dbReference type="EMBL" id="PVNK01000278">
    <property type="protein sequence ID" value="PRP90582.1"/>
    <property type="molecule type" value="Genomic_DNA"/>
</dbReference>
<gene>
    <name evidence="5 8" type="primary">truB</name>
    <name evidence="8" type="ORF">ENSA5_63850</name>
</gene>
<name>A0A2S9XCJ8_9BACT</name>
<organism evidence="8 9">
    <name type="scientific">Enhygromyxa salina</name>
    <dbReference type="NCBI Taxonomy" id="215803"/>
    <lineage>
        <taxon>Bacteria</taxon>
        <taxon>Pseudomonadati</taxon>
        <taxon>Myxococcota</taxon>
        <taxon>Polyangia</taxon>
        <taxon>Nannocystales</taxon>
        <taxon>Nannocystaceae</taxon>
        <taxon>Enhygromyxa</taxon>
    </lineage>
</organism>
<dbReference type="InterPro" id="IPR020103">
    <property type="entry name" value="PsdUridine_synth_cat_dom_sf"/>
</dbReference>
<evidence type="ECO:0000256" key="5">
    <source>
        <dbReference type="HAMAP-Rule" id="MF_01080"/>
    </source>
</evidence>